<dbReference type="InterPro" id="IPR000683">
    <property type="entry name" value="Gfo/Idh/MocA-like_OxRdtase_N"/>
</dbReference>
<dbReference type="PANTHER" id="PTHR43818:SF11">
    <property type="entry name" value="BCDNA.GH03377"/>
    <property type="match status" value="1"/>
</dbReference>
<dbReference type="InterPro" id="IPR050463">
    <property type="entry name" value="Gfo/Idh/MocA_oxidrdct_glycsds"/>
</dbReference>
<accession>A0A0R3C340</accession>
<dbReference type="AlphaFoldDB" id="A0A0R3C340"/>
<keyword evidence="1" id="KW-0560">Oxidoreductase</keyword>
<organism evidence="3 4">
    <name type="scientific">Bradyrhizobium yuanmingense</name>
    <dbReference type="NCBI Taxonomy" id="108015"/>
    <lineage>
        <taxon>Bacteria</taxon>
        <taxon>Pseudomonadati</taxon>
        <taxon>Pseudomonadota</taxon>
        <taxon>Alphaproteobacteria</taxon>
        <taxon>Hyphomicrobiales</taxon>
        <taxon>Nitrobacteraceae</taxon>
        <taxon>Bradyrhizobium</taxon>
    </lineage>
</organism>
<sequence>MRPGIGIIGTGMVGQMCHLANFVANPACRVVAIADLRPDLAAAAAQKFGVSRVYGTHRELLADSEVSAVVVVTKRRATGPIVLDALNSGRHVLSEKPMAYTTAQANLLVEAARQENLVYSIGYMKRHDAGVARAFDVLTRLRNDRSLGDVVRAKGWCFGGDTGRSRDNFVMTGETRPDGIELWQDGPDWMPSAMRAGYDNFLNVFSHIINLARYLLGSSPTVADSSVETSGAARITLDFDGIACTLDLVNGSEGAWREGLTIDFERGALTIELPAPFAEEEARVILDHQDETTQLVHATSWAFRRQAAAFVSDVTERRMPLASGQDSVTDIALAEAIWKRRASGQARHLRWRR</sequence>
<comment type="caution">
    <text evidence="3">The sequence shown here is derived from an EMBL/GenBank/DDBJ whole genome shotgun (WGS) entry which is preliminary data.</text>
</comment>
<dbReference type="InterPro" id="IPR036291">
    <property type="entry name" value="NAD(P)-bd_dom_sf"/>
</dbReference>
<gene>
    <name evidence="3" type="ORF">AOQ72_34250</name>
</gene>
<evidence type="ECO:0000256" key="1">
    <source>
        <dbReference type="ARBA" id="ARBA00023002"/>
    </source>
</evidence>
<dbReference type="SUPFAM" id="SSF55347">
    <property type="entry name" value="Glyceraldehyde-3-phosphate dehydrogenase-like, C-terminal domain"/>
    <property type="match status" value="1"/>
</dbReference>
<dbReference type="SUPFAM" id="SSF51735">
    <property type="entry name" value="NAD(P)-binding Rossmann-fold domains"/>
    <property type="match status" value="1"/>
</dbReference>
<evidence type="ECO:0000313" key="3">
    <source>
        <dbReference type="EMBL" id="KRP90828.1"/>
    </source>
</evidence>
<reference evidence="3 4" key="1">
    <citation type="submission" date="2015-09" db="EMBL/GenBank/DDBJ databases">
        <title>Draft Genome Sequence of the Strain BR 3267 (Bradyrhizobium yuanmingense) recommended as inoculant for cowpea in Brazil.</title>
        <authorList>
            <person name="Simoes-Araujo J.L."/>
            <person name="Zilli J.E."/>
        </authorList>
    </citation>
    <scope>NUCLEOTIDE SEQUENCE [LARGE SCALE GENOMIC DNA]</scope>
    <source>
        <strain evidence="3 4">BR3267</strain>
    </source>
</reference>
<dbReference type="Gene3D" id="3.30.360.10">
    <property type="entry name" value="Dihydrodipicolinate Reductase, domain 2"/>
    <property type="match status" value="1"/>
</dbReference>
<dbReference type="RefSeq" id="WP_057029617.1">
    <property type="nucleotide sequence ID" value="NZ_LJYF01000034.1"/>
</dbReference>
<name>A0A0R3C340_9BRAD</name>
<protein>
    <submittedName>
        <fullName evidence="3">Dehydrogenase</fullName>
    </submittedName>
</protein>
<dbReference type="EMBL" id="LJYF01000034">
    <property type="protein sequence ID" value="KRP90828.1"/>
    <property type="molecule type" value="Genomic_DNA"/>
</dbReference>
<dbReference type="Gene3D" id="3.40.50.720">
    <property type="entry name" value="NAD(P)-binding Rossmann-like Domain"/>
    <property type="match status" value="1"/>
</dbReference>
<dbReference type="STRING" id="108015.GA0061099_1008156"/>
<dbReference type="GO" id="GO:0016491">
    <property type="term" value="F:oxidoreductase activity"/>
    <property type="evidence" value="ECO:0007669"/>
    <property type="project" value="UniProtKB-KW"/>
</dbReference>
<dbReference type="GO" id="GO:0000166">
    <property type="term" value="F:nucleotide binding"/>
    <property type="evidence" value="ECO:0007669"/>
    <property type="project" value="InterPro"/>
</dbReference>
<dbReference type="Proteomes" id="UP000051380">
    <property type="component" value="Unassembled WGS sequence"/>
</dbReference>
<dbReference type="Pfam" id="PF01408">
    <property type="entry name" value="GFO_IDH_MocA"/>
    <property type="match status" value="1"/>
</dbReference>
<dbReference type="OrthoDB" id="9801953at2"/>
<proteinExistence type="predicted"/>
<dbReference type="PANTHER" id="PTHR43818">
    <property type="entry name" value="BCDNA.GH03377"/>
    <property type="match status" value="1"/>
</dbReference>
<feature type="domain" description="Gfo/Idh/MocA-like oxidoreductase N-terminal" evidence="2">
    <location>
        <begin position="5"/>
        <end position="123"/>
    </location>
</feature>
<evidence type="ECO:0000313" key="4">
    <source>
        <dbReference type="Proteomes" id="UP000051380"/>
    </source>
</evidence>
<evidence type="ECO:0000259" key="2">
    <source>
        <dbReference type="Pfam" id="PF01408"/>
    </source>
</evidence>